<protein>
    <submittedName>
        <fullName evidence="1">Uncharacterized protein</fullName>
    </submittedName>
</protein>
<evidence type="ECO:0000313" key="2">
    <source>
        <dbReference type="Proteomes" id="UP000015105"/>
    </source>
</evidence>
<dbReference type="Proteomes" id="UP000015105">
    <property type="component" value="Chromosome 6D"/>
</dbReference>
<dbReference type="AlphaFoldDB" id="A0A453N008"/>
<reference evidence="1" key="4">
    <citation type="submission" date="2019-03" db="UniProtKB">
        <authorList>
            <consortium name="EnsemblPlants"/>
        </authorList>
    </citation>
    <scope>IDENTIFICATION</scope>
</reference>
<proteinExistence type="predicted"/>
<accession>A0A453N008</accession>
<evidence type="ECO:0000313" key="1">
    <source>
        <dbReference type="EnsemblPlants" id="AET6Gv20164600.39"/>
    </source>
</evidence>
<organism evidence="1 2">
    <name type="scientific">Aegilops tauschii subsp. strangulata</name>
    <name type="common">Goatgrass</name>
    <dbReference type="NCBI Taxonomy" id="200361"/>
    <lineage>
        <taxon>Eukaryota</taxon>
        <taxon>Viridiplantae</taxon>
        <taxon>Streptophyta</taxon>
        <taxon>Embryophyta</taxon>
        <taxon>Tracheophyta</taxon>
        <taxon>Spermatophyta</taxon>
        <taxon>Magnoliopsida</taxon>
        <taxon>Liliopsida</taxon>
        <taxon>Poales</taxon>
        <taxon>Poaceae</taxon>
        <taxon>BOP clade</taxon>
        <taxon>Pooideae</taxon>
        <taxon>Triticodae</taxon>
        <taxon>Triticeae</taxon>
        <taxon>Triticinae</taxon>
        <taxon>Aegilops</taxon>
    </lineage>
</organism>
<reference evidence="2" key="2">
    <citation type="journal article" date="2017" name="Nat. Plants">
        <title>The Aegilops tauschii genome reveals multiple impacts of transposons.</title>
        <authorList>
            <person name="Zhao G."/>
            <person name="Zou C."/>
            <person name="Li K."/>
            <person name="Wang K."/>
            <person name="Li T."/>
            <person name="Gao L."/>
            <person name="Zhang X."/>
            <person name="Wang H."/>
            <person name="Yang Z."/>
            <person name="Liu X."/>
            <person name="Jiang W."/>
            <person name="Mao L."/>
            <person name="Kong X."/>
            <person name="Jiao Y."/>
            <person name="Jia J."/>
        </authorList>
    </citation>
    <scope>NUCLEOTIDE SEQUENCE [LARGE SCALE GENOMIC DNA]</scope>
    <source>
        <strain evidence="2">cv. AL8/78</strain>
    </source>
</reference>
<sequence>QGRLQGKIGTETVPWMVALNATCFGPNGCTRHSVMLTQVGYVK</sequence>
<dbReference type="Gramene" id="AET6Gv20164600.39">
    <property type="protein sequence ID" value="AET6Gv20164600.39"/>
    <property type="gene ID" value="AET6Gv20164600"/>
</dbReference>
<reference evidence="1" key="5">
    <citation type="journal article" date="2021" name="G3 (Bethesda)">
        <title>Aegilops tauschii genome assembly Aet v5.0 features greater sequence contiguity and improved annotation.</title>
        <authorList>
            <person name="Wang L."/>
            <person name="Zhu T."/>
            <person name="Rodriguez J.C."/>
            <person name="Deal K.R."/>
            <person name="Dubcovsky J."/>
            <person name="McGuire P.E."/>
            <person name="Lux T."/>
            <person name="Spannagl M."/>
            <person name="Mayer K.F.X."/>
            <person name="Baldrich P."/>
            <person name="Meyers B.C."/>
            <person name="Huo N."/>
            <person name="Gu Y.Q."/>
            <person name="Zhou H."/>
            <person name="Devos K.M."/>
            <person name="Bennetzen J.L."/>
            <person name="Unver T."/>
            <person name="Budak H."/>
            <person name="Gulick P.J."/>
            <person name="Galiba G."/>
            <person name="Kalapos B."/>
            <person name="Nelson D.R."/>
            <person name="Li P."/>
            <person name="You F.M."/>
            <person name="Luo M.C."/>
            <person name="Dvorak J."/>
        </authorList>
    </citation>
    <scope>NUCLEOTIDE SEQUENCE [LARGE SCALE GENOMIC DNA]</scope>
    <source>
        <strain evidence="1">cv. AL8/78</strain>
    </source>
</reference>
<name>A0A453N008_AEGTS</name>
<keyword evidence="2" id="KW-1185">Reference proteome</keyword>
<reference evidence="2" key="1">
    <citation type="journal article" date="2014" name="Science">
        <title>Ancient hybridizations among the ancestral genomes of bread wheat.</title>
        <authorList>
            <consortium name="International Wheat Genome Sequencing Consortium,"/>
            <person name="Marcussen T."/>
            <person name="Sandve S.R."/>
            <person name="Heier L."/>
            <person name="Spannagl M."/>
            <person name="Pfeifer M."/>
            <person name="Jakobsen K.S."/>
            <person name="Wulff B.B."/>
            <person name="Steuernagel B."/>
            <person name="Mayer K.F."/>
            <person name="Olsen O.A."/>
        </authorList>
    </citation>
    <scope>NUCLEOTIDE SEQUENCE [LARGE SCALE GENOMIC DNA]</scope>
    <source>
        <strain evidence="2">cv. AL8/78</strain>
    </source>
</reference>
<reference evidence="1" key="3">
    <citation type="journal article" date="2017" name="Nature">
        <title>Genome sequence of the progenitor of the wheat D genome Aegilops tauschii.</title>
        <authorList>
            <person name="Luo M.C."/>
            <person name="Gu Y.Q."/>
            <person name="Puiu D."/>
            <person name="Wang H."/>
            <person name="Twardziok S.O."/>
            <person name="Deal K.R."/>
            <person name="Huo N."/>
            <person name="Zhu T."/>
            <person name="Wang L."/>
            <person name="Wang Y."/>
            <person name="McGuire P.E."/>
            <person name="Liu S."/>
            <person name="Long H."/>
            <person name="Ramasamy R.K."/>
            <person name="Rodriguez J.C."/>
            <person name="Van S.L."/>
            <person name="Yuan L."/>
            <person name="Wang Z."/>
            <person name="Xia Z."/>
            <person name="Xiao L."/>
            <person name="Anderson O.D."/>
            <person name="Ouyang S."/>
            <person name="Liang Y."/>
            <person name="Zimin A.V."/>
            <person name="Pertea G."/>
            <person name="Qi P."/>
            <person name="Bennetzen J.L."/>
            <person name="Dai X."/>
            <person name="Dawson M.W."/>
            <person name="Muller H.G."/>
            <person name="Kugler K."/>
            <person name="Rivarola-Duarte L."/>
            <person name="Spannagl M."/>
            <person name="Mayer K.F.X."/>
            <person name="Lu F.H."/>
            <person name="Bevan M.W."/>
            <person name="Leroy P."/>
            <person name="Li P."/>
            <person name="You F.M."/>
            <person name="Sun Q."/>
            <person name="Liu Z."/>
            <person name="Lyons E."/>
            <person name="Wicker T."/>
            <person name="Salzberg S.L."/>
            <person name="Devos K.M."/>
            <person name="Dvorak J."/>
        </authorList>
    </citation>
    <scope>NUCLEOTIDE SEQUENCE [LARGE SCALE GENOMIC DNA]</scope>
    <source>
        <strain evidence="1">cv. AL8/78</strain>
    </source>
</reference>
<dbReference type="EnsemblPlants" id="AET6Gv20164600.39">
    <property type="protein sequence ID" value="AET6Gv20164600.39"/>
    <property type="gene ID" value="AET6Gv20164600"/>
</dbReference>